<name>A0ABS5L1V9_9ACTN</name>
<evidence type="ECO:0000313" key="2">
    <source>
        <dbReference type="Proteomes" id="UP000730482"/>
    </source>
</evidence>
<dbReference type="EMBL" id="JAAFYZ010000182">
    <property type="protein sequence ID" value="MBS2552327.1"/>
    <property type="molecule type" value="Genomic_DNA"/>
</dbReference>
<dbReference type="RefSeq" id="WP_212017791.1">
    <property type="nucleotide sequence ID" value="NZ_JAAFYZ010000182.1"/>
</dbReference>
<evidence type="ECO:0000313" key="1">
    <source>
        <dbReference type="EMBL" id="MBS2552327.1"/>
    </source>
</evidence>
<gene>
    <name evidence="1" type="ORF">KGQ19_36280</name>
</gene>
<dbReference type="Proteomes" id="UP000730482">
    <property type="component" value="Unassembled WGS sequence"/>
</dbReference>
<organism evidence="1 2">
    <name type="scientific">Catenulispora pinistramenti</name>
    <dbReference type="NCBI Taxonomy" id="2705254"/>
    <lineage>
        <taxon>Bacteria</taxon>
        <taxon>Bacillati</taxon>
        <taxon>Actinomycetota</taxon>
        <taxon>Actinomycetes</taxon>
        <taxon>Catenulisporales</taxon>
        <taxon>Catenulisporaceae</taxon>
        <taxon>Catenulispora</taxon>
    </lineage>
</organism>
<accession>A0ABS5L1V9</accession>
<protein>
    <submittedName>
        <fullName evidence="1">Uncharacterized protein</fullName>
    </submittedName>
</protein>
<proteinExistence type="predicted"/>
<reference evidence="1 2" key="1">
    <citation type="submission" date="2020-02" db="EMBL/GenBank/DDBJ databases">
        <title>Acidophilic actinobacteria isolated from forest soil.</title>
        <authorList>
            <person name="Golinska P."/>
        </authorList>
    </citation>
    <scope>NUCLEOTIDE SEQUENCE [LARGE SCALE GENOMIC DNA]</scope>
    <source>
        <strain evidence="1 2">NL8</strain>
    </source>
</reference>
<comment type="caution">
    <text evidence="1">The sequence shown here is derived from an EMBL/GenBank/DDBJ whole genome shotgun (WGS) entry which is preliminary data.</text>
</comment>
<keyword evidence="2" id="KW-1185">Reference proteome</keyword>
<sequence length="207" mass="22717">MDPRRLEKIYDAVRDELDGLDRFEIEQRACAARARWHAASTSPNANPEQRALAGARAAAIGRVLIHLRRTWTDEYDAADHAARALAAERVDPEVAAGVRTAGHPVGARVEVVGEERTGVVQQILVSREQDGYYARWYVVHVAELQLCRAYGCDELETLEPEQAPLAPAAQHSAASFAALAERAERAERGGVTVRHGQRNGRRVLAPA</sequence>